<name>A0A835CE09_9FABA</name>
<dbReference type="Proteomes" id="UP000634136">
    <property type="component" value="Unassembled WGS sequence"/>
</dbReference>
<keyword evidence="2" id="KW-1185">Reference proteome</keyword>
<proteinExistence type="predicted"/>
<protein>
    <submittedName>
        <fullName evidence="1">Uncharacterized protein</fullName>
    </submittedName>
</protein>
<evidence type="ECO:0000313" key="2">
    <source>
        <dbReference type="Proteomes" id="UP000634136"/>
    </source>
</evidence>
<dbReference type="AlphaFoldDB" id="A0A835CE09"/>
<dbReference type="EMBL" id="JAAIUW010000003">
    <property type="protein sequence ID" value="KAF7838754.1"/>
    <property type="molecule type" value="Genomic_DNA"/>
</dbReference>
<organism evidence="1 2">
    <name type="scientific">Senna tora</name>
    <dbReference type="NCBI Taxonomy" id="362788"/>
    <lineage>
        <taxon>Eukaryota</taxon>
        <taxon>Viridiplantae</taxon>
        <taxon>Streptophyta</taxon>
        <taxon>Embryophyta</taxon>
        <taxon>Tracheophyta</taxon>
        <taxon>Spermatophyta</taxon>
        <taxon>Magnoliopsida</taxon>
        <taxon>eudicotyledons</taxon>
        <taxon>Gunneridae</taxon>
        <taxon>Pentapetalae</taxon>
        <taxon>rosids</taxon>
        <taxon>fabids</taxon>
        <taxon>Fabales</taxon>
        <taxon>Fabaceae</taxon>
        <taxon>Caesalpinioideae</taxon>
        <taxon>Cassia clade</taxon>
        <taxon>Senna</taxon>
    </lineage>
</organism>
<accession>A0A835CE09</accession>
<comment type="caution">
    <text evidence="1">The sequence shown here is derived from an EMBL/GenBank/DDBJ whole genome shotgun (WGS) entry which is preliminary data.</text>
</comment>
<reference evidence="1" key="1">
    <citation type="submission" date="2020-09" db="EMBL/GenBank/DDBJ databases">
        <title>Genome-Enabled Discovery of Anthraquinone Biosynthesis in Senna tora.</title>
        <authorList>
            <person name="Kang S.-H."/>
            <person name="Pandey R.P."/>
            <person name="Lee C.-M."/>
            <person name="Sim J.-S."/>
            <person name="Jeong J.-T."/>
            <person name="Choi B.-S."/>
            <person name="Jung M."/>
            <person name="Ginzburg D."/>
            <person name="Zhao K."/>
            <person name="Won S.Y."/>
            <person name="Oh T.-J."/>
            <person name="Yu Y."/>
            <person name="Kim N.-H."/>
            <person name="Lee O.R."/>
            <person name="Lee T.-H."/>
            <person name="Bashyal P."/>
            <person name="Kim T.-S."/>
            <person name="Lee W.-H."/>
            <person name="Kawkins C."/>
            <person name="Kim C.-K."/>
            <person name="Kim J.S."/>
            <person name="Ahn B.O."/>
            <person name="Rhee S.Y."/>
            <person name="Sohng J.K."/>
        </authorList>
    </citation>
    <scope>NUCLEOTIDE SEQUENCE</scope>
    <source>
        <tissue evidence="1">Leaf</tissue>
    </source>
</reference>
<sequence>MQGRNFSIRNARADARLFVWVRSGSSLRLHNGCKSKGDCGGALGFLGLKENGPTREAVKSKTSA</sequence>
<evidence type="ECO:0000313" key="1">
    <source>
        <dbReference type="EMBL" id="KAF7838754.1"/>
    </source>
</evidence>
<gene>
    <name evidence="1" type="ORF">G2W53_007236</name>
</gene>